<feature type="region of interest" description="Disordered" evidence="2">
    <location>
        <begin position="65"/>
        <end position="90"/>
    </location>
</feature>
<evidence type="ECO:0000313" key="4">
    <source>
        <dbReference type="EMBL" id="VDM01123.1"/>
    </source>
</evidence>
<evidence type="ECO:0000256" key="1">
    <source>
        <dbReference type="SAM" id="Coils"/>
    </source>
</evidence>
<dbReference type="Pfam" id="PF14652">
    <property type="entry name" value="DUF4457"/>
    <property type="match status" value="3"/>
</dbReference>
<feature type="compositionally biased region" description="Polar residues" evidence="2">
    <location>
        <begin position="79"/>
        <end position="90"/>
    </location>
</feature>
<reference evidence="4 5" key="2">
    <citation type="submission" date="2018-11" db="EMBL/GenBank/DDBJ databases">
        <authorList>
            <consortium name="Pathogen Informatics"/>
        </authorList>
    </citation>
    <scope>NUCLEOTIDE SEQUENCE [LARGE SCALE GENOMIC DNA]</scope>
    <source>
        <strain evidence="4 5">NST_G2</strain>
    </source>
</reference>
<gene>
    <name evidence="4" type="ORF">SSLN_LOCUS14737</name>
</gene>
<dbReference type="PANTHER" id="PTHR21534">
    <property type="entry name" value="KATANIN-INTERACTING PROTEIN"/>
    <property type="match status" value="1"/>
</dbReference>
<dbReference type="AlphaFoldDB" id="A0A183TE39"/>
<dbReference type="STRING" id="70667.A0A183TE39"/>
<reference evidence="6" key="1">
    <citation type="submission" date="2016-06" db="UniProtKB">
        <authorList>
            <consortium name="WormBaseParasite"/>
        </authorList>
    </citation>
    <scope>IDENTIFICATION</scope>
</reference>
<feature type="region of interest" description="Disordered" evidence="2">
    <location>
        <begin position="1"/>
        <end position="25"/>
    </location>
</feature>
<keyword evidence="5" id="KW-1185">Reference proteome</keyword>
<keyword evidence="1" id="KW-0175">Coiled coil</keyword>
<evidence type="ECO:0000313" key="5">
    <source>
        <dbReference type="Proteomes" id="UP000275846"/>
    </source>
</evidence>
<dbReference type="InterPro" id="IPR026704">
    <property type="entry name" value="KATNIP"/>
</dbReference>
<evidence type="ECO:0000313" key="6">
    <source>
        <dbReference type="WBParaSite" id="SSLN_0001529501-mRNA-1"/>
    </source>
</evidence>
<evidence type="ECO:0000256" key="2">
    <source>
        <dbReference type="SAM" id="MobiDB-lite"/>
    </source>
</evidence>
<feature type="region of interest" description="Disordered" evidence="2">
    <location>
        <begin position="120"/>
        <end position="165"/>
    </location>
</feature>
<evidence type="ECO:0000259" key="3">
    <source>
        <dbReference type="Pfam" id="PF14652"/>
    </source>
</evidence>
<accession>A0A183TE39</accession>
<dbReference type="Proteomes" id="UP000275846">
    <property type="component" value="Unassembled WGS sequence"/>
</dbReference>
<protein>
    <submittedName>
        <fullName evidence="6">DUF4457 domain-containing protein</fullName>
    </submittedName>
</protein>
<name>A0A183TE39_SCHSO</name>
<feature type="compositionally biased region" description="Acidic residues" evidence="2">
    <location>
        <begin position="124"/>
        <end position="136"/>
    </location>
</feature>
<dbReference type="EMBL" id="UYSU01039260">
    <property type="protein sequence ID" value="VDM01123.1"/>
    <property type="molecule type" value="Genomic_DNA"/>
</dbReference>
<dbReference type="OrthoDB" id="304622at2759"/>
<dbReference type="WBParaSite" id="SSLN_0001529501-mRNA-1">
    <property type="protein sequence ID" value="SSLN_0001529501-mRNA-1"/>
    <property type="gene ID" value="SSLN_0001529501"/>
</dbReference>
<feature type="domain" description="KATNIP" evidence="3">
    <location>
        <begin position="767"/>
        <end position="883"/>
    </location>
</feature>
<feature type="domain" description="KATNIP" evidence="3">
    <location>
        <begin position="505"/>
        <end position="670"/>
    </location>
</feature>
<dbReference type="PANTHER" id="PTHR21534:SF0">
    <property type="entry name" value="KATANIN-INTERACTING PROTEIN"/>
    <property type="match status" value="1"/>
</dbReference>
<feature type="coiled-coil region" evidence="1">
    <location>
        <begin position="25"/>
        <end position="52"/>
    </location>
</feature>
<feature type="domain" description="KATNIP" evidence="3">
    <location>
        <begin position="894"/>
        <end position="1031"/>
    </location>
</feature>
<dbReference type="InterPro" id="IPR027859">
    <property type="entry name" value="KATNIP_dom"/>
</dbReference>
<sequence>MSWKNAISEFVPPSPRNVGSSFGRRSRLQQQLQQLRRQKTKLQALREQRERDFCLYFNIPDPRHIRGPTSAKRRPAIQSPASTAIRSVSAPSVDRARKAWTTRKKCEIRAESGEVFSFTPADYSSDDLGTDDENADGNDSTVSGPDDNCAHTDGQNMAYDRGSDDAETASEKGFYSCLSETSTSSATRLSFPSLPFSLHLLEYLQIEVFSNWGDNDLVGISHLKLCLEAAETSLVPIVEVQLYRSSRLDSDPASQKIANATEEPHLFCTQNTLPLTVRVLFDISRTPSEARYAVIKIGNYYGTSRFAAGVRECRLMAITSQAQTHVLFEGELQKACEHSEAVDSNCFRFSLQNEAEEPFRMAKCVGELATNVLQCLEEACEFSFAPSPSLSPGSPIWHSSAESGRQRFDAIEMSWGSLELFNRLQAGRLAVNAQLNSLPGIDESLSIVRDSLEDTASVDGSETSVEIDGKPDTYFINDPAAGNEGETTDEDFSIPELPVGNELLLDILSTWGDPHYVGLTSIQVFTADGLEISRECRISAYPPDINILPQFSSDPRVAVNLIDGVNETQDRTHMWLIPFTPGGHHWLRLVLPENAEPIAMIRIWNYNESRVHSSRGARDIKIFLDRKCIFRGQISRSSGLERGKPQEFGETILFTTDEAVLQRIAEHDQAFLRDIEEEEEEEDDDLNHMVVSEGLSDGESAATDAEGVKTRWLDLRLLNAWDGGKCGCIGIAGIKLLADPDGRKEARVWLTCQIDPPVSQFWVDPNTLTDGLNHTTDENHMWTAKFTESVGLQLRFWLIPPDIDLVVEEQEVVDPPTLYGIRLWNYNAPKQCGRASGVKFFQILDDRGRCLGNLFGQEGPFLLKPGPGHLKYDFSQQFLFADLSGTTWNYFPDSIFVLEISLLSNWGDEERIGLSGLQLLGCRSEILPIQPEQVYLHPGVVSELDLLWSNGDVWNPKRLVRTTVAGGDCPSSWSMPINPRGPNQIFVVFDRPVRLVGARIWNYCNRGETSMGARDISIRLDDQLVFAGTLPEYETASPNKPILIGWDTKRKPIANRRAQDTYICTA</sequence>
<organism evidence="6">
    <name type="scientific">Schistocephalus solidus</name>
    <name type="common">Tapeworm</name>
    <dbReference type="NCBI Taxonomy" id="70667"/>
    <lineage>
        <taxon>Eukaryota</taxon>
        <taxon>Metazoa</taxon>
        <taxon>Spiralia</taxon>
        <taxon>Lophotrochozoa</taxon>
        <taxon>Platyhelminthes</taxon>
        <taxon>Cestoda</taxon>
        <taxon>Eucestoda</taxon>
        <taxon>Diphyllobothriidea</taxon>
        <taxon>Diphyllobothriidae</taxon>
        <taxon>Schistocephalus</taxon>
    </lineage>
</organism>
<proteinExistence type="predicted"/>